<dbReference type="Gene3D" id="3.40.50.620">
    <property type="entry name" value="HUPs"/>
    <property type="match status" value="1"/>
</dbReference>
<dbReference type="Proteomes" id="UP000001903">
    <property type="component" value="Plasmid pHTUR01"/>
</dbReference>
<evidence type="ECO:0000313" key="4">
    <source>
        <dbReference type="Proteomes" id="UP000001903"/>
    </source>
</evidence>
<dbReference type="Pfam" id="PF00582">
    <property type="entry name" value="Usp"/>
    <property type="match status" value="1"/>
</dbReference>
<keyword evidence="3" id="KW-0614">Plasmid</keyword>
<evidence type="ECO:0000313" key="3">
    <source>
        <dbReference type="EMBL" id="ADB63035.1"/>
    </source>
</evidence>
<proteinExistence type="inferred from homology"/>
<protein>
    <submittedName>
        <fullName evidence="3">UspA domain protein</fullName>
    </submittedName>
</protein>
<geneLocation type="plasmid" evidence="3 4">
    <name>pHTUR01</name>
</geneLocation>
<sequence>MPVETVLLPVSDSDEDRIHHLVDAVLETAAPVDATVVVGHAIPKNTGDITPAVTPITGGGYPQLLSKSEYDDLLEEHSPDEIAAEHDTVQSVIDRLEAADVDYDIRGAVGDPGEAFLDLADAIDANRIVVGGRHRSPADKAIFGSVAQTLILDASCPVTFVQNDD</sequence>
<dbReference type="EMBL" id="CP001861">
    <property type="protein sequence ID" value="ADB63035.1"/>
    <property type="molecule type" value="Genomic_DNA"/>
</dbReference>
<dbReference type="OrthoDB" id="271068at2157"/>
<dbReference type="AlphaFoldDB" id="D2S0Y8"/>
<dbReference type="GeneID" id="8744843"/>
<dbReference type="PANTHER" id="PTHR46268">
    <property type="entry name" value="STRESS RESPONSE PROTEIN NHAX"/>
    <property type="match status" value="1"/>
</dbReference>
<reference evidence="3 4" key="1">
    <citation type="journal article" date="2010" name="Stand. Genomic Sci.">
        <title>Complete genome sequence of Haloterrigena turkmenica type strain (4k).</title>
        <authorList>
            <person name="Saunders E."/>
            <person name="Tindall B.J."/>
            <person name="Fahnrich R."/>
            <person name="Lapidus A."/>
            <person name="Copeland A."/>
            <person name="Del Rio T.G."/>
            <person name="Lucas S."/>
            <person name="Chen F."/>
            <person name="Tice H."/>
            <person name="Cheng J.F."/>
            <person name="Han C."/>
            <person name="Detter J.C."/>
            <person name="Bruce D."/>
            <person name="Goodwin L."/>
            <person name="Chain P."/>
            <person name="Pitluck S."/>
            <person name="Pati A."/>
            <person name="Ivanova N."/>
            <person name="Mavromatis K."/>
            <person name="Chen A."/>
            <person name="Palaniappan K."/>
            <person name="Land M."/>
            <person name="Hauser L."/>
            <person name="Chang Y.J."/>
            <person name="Jeffries C.D."/>
            <person name="Brettin T."/>
            <person name="Rohde M."/>
            <person name="Goker M."/>
            <person name="Bristow J."/>
            <person name="Eisen J.A."/>
            <person name="Markowitz V."/>
            <person name="Hugenholtz P."/>
            <person name="Klenk H.P."/>
            <person name="Kyrpides N.C."/>
        </authorList>
    </citation>
    <scope>NUCLEOTIDE SEQUENCE [LARGE SCALE GENOMIC DNA]</scope>
    <source>
        <strain evidence="4">ATCC 51198 / DSM 5511 / JCM 9101 / NCIMB 13204 / VKM B-1734 / 4k</strain>
    </source>
</reference>
<gene>
    <name evidence="3" type="ordered locus">Htur_4215</name>
</gene>
<organism evidence="3 4">
    <name type="scientific">Haloterrigena turkmenica (strain ATCC 51198 / DSM 5511 / JCM 9101 / NCIMB 13204 / VKM B-1734 / 4k)</name>
    <name type="common">Halococcus turkmenicus</name>
    <dbReference type="NCBI Taxonomy" id="543526"/>
    <lineage>
        <taxon>Archaea</taxon>
        <taxon>Methanobacteriati</taxon>
        <taxon>Methanobacteriota</taxon>
        <taxon>Stenosarchaea group</taxon>
        <taxon>Halobacteria</taxon>
        <taxon>Halobacteriales</taxon>
        <taxon>Natrialbaceae</taxon>
        <taxon>Haloterrigena</taxon>
    </lineage>
</organism>
<name>D2S0Y8_HALTV</name>
<comment type="similarity">
    <text evidence="1">Belongs to the universal stress protein A family.</text>
</comment>
<dbReference type="SUPFAM" id="SSF52402">
    <property type="entry name" value="Adenine nucleotide alpha hydrolases-like"/>
    <property type="match status" value="1"/>
</dbReference>
<evidence type="ECO:0000259" key="2">
    <source>
        <dbReference type="Pfam" id="PF00582"/>
    </source>
</evidence>
<feature type="domain" description="UspA" evidence="2">
    <location>
        <begin position="4"/>
        <end position="161"/>
    </location>
</feature>
<dbReference type="CDD" id="cd00293">
    <property type="entry name" value="USP-like"/>
    <property type="match status" value="1"/>
</dbReference>
<dbReference type="InterPro" id="IPR006016">
    <property type="entry name" value="UspA"/>
</dbReference>
<evidence type="ECO:0000256" key="1">
    <source>
        <dbReference type="ARBA" id="ARBA00008791"/>
    </source>
</evidence>
<keyword evidence="4" id="KW-1185">Reference proteome</keyword>
<dbReference type="RefSeq" id="WP_012945279.1">
    <property type="nucleotide sequence ID" value="NC_013744.1"/>
</dbReference>
<dbReference type="HOGENOM" id="CLU_049301_19_1_2"/>
<dbReference type="PANTHER" id="PTHR46268:SF6">
    <property type="entry name" value="UNIVERSAL STRESS PROTEIN UP12"/>
    <property type="match status" value="1"/>
</dbReference>
<accession>D2S0Y8</accession>
<dbReference type="InterPro" id="IPR014729">
    <property type="entry name" value="Rossmann-like_a/b/a_fold"/>
</dbReference>
<dbReference type="KEGG" id="htu:Htur_4215"/>